<evidence type="ECO:0000256" key="1">
    <source>
        <dbReference type="SAM" id="Phobius"/>
    </source>
</evidence>
<dbReference type="Proteomes" id="UP001150924">
    <property type="component" value="Unassembled WGS sequence"/>
</dbReference>
<keyword evidence="1" id="KW-0472">Membrane</keyword>
<keyword evidence="3" id="KW-1185">Reference proteome</keyword>
<comment type="caution">
    <text evidence="2">The sequence shown here is derived from an EMBL/GenBank/DDBJ whole genome shotgun (WGS) entry which is preliminary data.</text>
</comment>
<dbReference type="EMBL" id="JAPNKE010000002">
    <property type="protein sequence ID" value="MCY1013698.1"/>
    <property type="molecule type" value="Genomic_DNA"/>
</dbReference>
<dbReference type="AlphaFoldDB" id="A0A9X3F8G1"/>
<dbReference type="RefSeq" id="WP_267777794.1">
    <property type="nucleotide sequence ID" value="NZ_JAPNKE010000002.1"/>
</dbReference>
<gene>
    <name evidence="2" type="ORF">OV079_50865</name>
</gene>
<evidence type="ECO:0000313" key="3">
    <source>
        <dbReference type="Proteomes" id="UP001150924"/>
    </source>
</evidence>
<keyword evidence="1" id="KW-1133">Transmembrane helix</keyword>
<accession>A0A9X3F8G1</accession>
<sequence length="162" mass="17321">MTAAHPGTRRSSSGVLLGLRVGVLIGGAITYLGVVETEAKLRLRSGGDIVEADVVGTRVMTGRSTTYEVRYAFTLPGAAETYTLRDATGREGLWTALPRGDWDSARASRKLAVRFLPEDPWVSRPVNSGAAPLGDSIAGIVLGLLIWVPSMVLFVRVLRSRA</sequence>
<keyword evidence="1" id="KW-0812">Transmembrane</keyword>
<evidence type="ECO:0000313" key="2">
    <source>
        <dbReference type="EMBL" id="MCY1013698.1"/>
    </source>
</evidence>
<feature type="transmembrane region" description="Helical" evidence="1">
    <location>
        <begin position="12"/>
        <end position="34"/>
    </location>
</feature>
<evidence type="ECO:0008006" key="4">
    <source>
        <dbReference type="Google" id="ProtNLM"/>
    </source>
</evidence>
<protein>
    <recommendedName>
        <fullName evidence="4">DUF3592 domain-containing protein</fullName>
    </recommendedName>
</protein>
<reference evidence="2" key="1">
    <citation type="submission" date="2022-11" db="EMBL/GenBank/DDBJ databases">
        <title>Minimal conservation of predation-associated metabolite biosynthetic gene clusters underscores biosynthetic potential of Myxococcota including descriptions for ten novel species: Archangium lansinium sp. nov., Myxococcus landrumus sp. nov., Nannocystis bai.</title>
        <authorList>
            <person name="Ahearne A."/>
            <person name="Stevens C."/>
            <person name="Phillips K."/>
        </authorList>
    </citation>
    <scope>NUCLEOTIDE SEQUENCE</scope>
    <source>
        <strain evidence="2">Na p29</strain>
    </source>
</reference>
<name>A0A9X3F8G1_9BACT</name>
<organism evidence="2 3">
    <name type="scientific">Nannocystis pusilla</name>
    <dbReference type="NCBI Taxonomy" id="889268"/>
    <lineage>
        <taxon>Bacteria</taxon>
        <taxon>Pseudomonadati</taxon>
        <taxon>Myxococcota</taxon>
        <taxon>Polyangia</taxon>
        <taxon>Nannocystales</taxon>
        <taxon>Nannocystaceae</taxon>
        <taxon>Nannocystis</taxon>
    </lineage>
</organism>
<feature type="transmembrane region" description="Helical" evidence="1">
    <location>
        <begin position="137"/>
        <end position="158"/>
    </location>
</feature>
<proteinExistence type="predicted"/>